<evidence type="ECO:0000256" key="1">
    <source>
        <dbReference type="ARBA" id="ARBA00004651"/>
    </source>
</evidence>
<evidence type="ECO:0000256" key="2">
    <source>
        <dbReference type="ARBA" id="ARBA00022448"/>
    </source>
</evidence>
<keyword evidence="2 7" id="KW-0813">Transport</keyword>
<dbReference type="Proteomes" id="UP000635245">
    <property type="component" value="Unassembled WGS sequence"/>
</dbReference>
<name>A0A934QYY5_9PSEU</name>
<feature type="transmembrane region" description="Helical" evidence="7">
    <location>
        <begin position="212"/>
        <end position="237"/>
    </location>
</feature>
<keyword evidence="5 7" id="KW-1133">Transmembrane helix</keyword>
<organism evidence="9 10">
    <name type="scientific">Prauserella cavernicola</name>
    <dbReference type="NCBI Taxonomy" id="2800127"/>
    <lineage>
        <taxon>Bacteria</taxon>
        <taxon>Bacillati</taxon>
        <taxon>Actinomycetota</taxon>
        <taxon>Actinomycetes</taxon>
        <taxon>Pseudonocardiales</taxon>
        <taxon>Pseudonocardiaceae</taxon>
        <taxon>Prauserella</taxon>
    </lineage>
</organism>
<evidence type="ECO:0000256" key="7">
    <source>
        <dbReference type="RuleBase" id="RU363032"/>
    </source>
</evidence>
<sequence length="284" mass="30207">MTQATISRRGGGHTRPRRSGARKGFWAALPTPARLGILTVVAIAAWQLYVSLSGVDALLFVGPVDVAEHLVAGLADGTLTQATLTTLRILGLSFVIGAFVAVALTMWAMWTQFGSDVLTLLGATLSPIPGLAILPLAMLWFGISTTSLVVVLLNAIVWPIAYNLRTGIETISPTIRAVSRNIGLRGVREAVAVLLPGSLPYILAGLRSAWAFGWRTIVGAELIFGASGQGGGIGYYLNQQRFFLEVANLFAGLVLIAVVGVLLEWLFAVVERVTVRRWGMQASA</sequence>
<dbReference type="InterPro" id="IPR035906">
    <property type="entry name" value="MetI-like_sf"/>
</dbReference>
<dbReference type="AlphaFoldDB" id="A0A934QYY5"/>
<protein>
    <submittedName>
        <fullName evidence="9">ABC transporter permease subunit</fullName>
    </submittedName>
</protein>
<gene>
    <name evidence="9" type="ORF">JHE00_32810</name>
</gene>
<feature type="transmembrane region" description="Helical" evidence="7">
    <location>
        <begin position="89"/>
        <end position="110"/>
    </location>
</feature>
<evidence type="ECO:0000256" key="6">
    <source>
        <dbReference type="ARBA" id="ARBA00023136"/>
    </source>
</evidence>
<keyword evidence="3" id="KW-1003">Cell membrane</keyword>
<evidence type="ECO:0000313" key="9">
    <source>
        <dbReference type="EMBL" id="MBK1789138.1"/>
    </source>
</evidence>
<feature type="domain" description="ABC transmembrane type-1" evidence="8">
    <location>
        <begin position="79"/>
        <end position="267"/>
    </location>
</feature>
<reference evidence="9" key="1">
    <citation type="submission" date="2020-12" db="EMBL/GenBank/DDBJ databases">
        <title>Prauserella sp. ASG 168, a novel actinomycete isolated from cave rock.</title>
        <authorList>
            <person name="Suriyachadkun C."/>
        </authorList>
    </citation>
    <scope>NUCLEOTIDE SEQUENCE</scope>
    <source>
        <strain evidence="9">ASG 168</strain>
    </source>
</reference>
<feature type="transmembrane region" description="Helical" evidence="7">
    <location>
        <begin position="249"/>
        <end position="270"/>
    </location>
</feature>
<keyword evidence="6 7" id="KW-0472">Membrane</keyword>
<dbReference type="PANTHER" id="PTHR30151:SF16">
    <property type="entry name" value="ABC TRANSPORTER PERMEASE PROTEIN"/>
    <property type="match status" value="1"/>
</dbReference>
<evidence type="ECO:0000313" key="10">
    <source>
        <dbReference type="Proteomes" id="UP000635245"/>
    </source>
</evidence>
<dbReference type="RefSeq" id="WP_200325786.1">
    <property type="nucleotide sequence ID" value="NZ_JAENJH010000014.1"/>
</dbReference>
<keyword evidence="10" id="KW-1185">Reference proteome</keyword>
<evidence type="ECO:0000256" key="3">
    <source>
        <dbReference type="ARBA" id="ARBA00022475"/>
    </source>
</evidence>
<accession>A0A934QYY5</accession>
<comment type="subcellular location">
    <subcellularLocation>
        <location evidence="1 7">Cell membrane</location>
        <topology evidence="1 7">Multi-pass membrane protein</topology>
    </subcellularLocation>
</comment>
<evidence type="ECO:0000256" key="4">
    <source>
        <dbReference type="ARBA" id="ARBA00022692"/>
    </source>
</evidence>
<keyword evidence="4 7" id="KW-0812">Transmembrane</keyword>
<dbReference type="EMBL" id="JAENJH010000014">
    <property type="protein sequence ID" value="MBK1789138.1"/>
    <property type="molecule type" value="Genomic_DNA"/>
</dbReference>
<proteinExistence type="inferred from homology"/>
<comment type="caution">
    <text evidence="9">The sequence shown here is derived from an EMBL/GenBank/DDBJ whole genome shotgun (WGS) entry which is preliminary data.</text>
</comment>
<comment type="similarity">
    <text evidence="7">Belongs to the binding-protein-dependent transport system permease family.</text>
</comment>
<evidence type="ECO:0000256" key="5">
    <source>
        <dbReference type="ARBA" id="ARBA00022989"/>
    </source>
</evidence>
<dbReference type="GO" id="GO:0055085">
    <property type="term" value="P:transmembrane transport"/>
    <property type="evidence" value="ECO:0007669"/>
    <property type="project" value="InterPro"/>
</dbReference>
<dbReference type="InterPro" id="IPR000515">
    <property type="entry name" value="MetI-like"/>
</dbReference>
<evidence type="ECO:0000259" key="8">
    <source>
        <dbReference type="PROSITE" id="PS50928"/>
    </source>
</evidence>
<dbReference type="SUPFAM" id="SSF161098">
    <property type="entry name" value="MetI-like"/>
    <property type="match status" value="1"/>
</dbReference>
<dbReference type="Gene3D" id="1.10.3720.10">
    <property type="entry name" value="MetI-like"/>
    <property type="match status" value="1"/>
</dbReference>
<dbReference type="PROSITE" id="PS50928">
    <property type="entry name" value="ABC_TM1"/>
    <property type="match status" value="1"/>
</dbReference>
<dbReference type="GO" id="GO:0005886">
    <property type="term" value="C:plasma membrane"/>
    <property type="evidence" value="ECO:0007669"/>
    <property type="project" value="UniProtKB-SubCell"/>
</dbReference>
<dbReference type="Pfam" id="PF00528">
    <property type="entry name" value="BPD_transp_1"/>
    <property type="match status" value="1"/>
</dbReference>
<dbReference type="PANTHER" id="PTHR30151">
    <property type="entry name" value="ALKANE SULFONATE ABC TRANSPORTER-RELATED, MEMBRANE SUBUNIT"/>
    <property type="match status" value="1"/>
</dbReference>